<gene>
    <name evidence="8" type="ORF">GGQ61_000254</name>
</gene>
<proteinExistence type="inferred from homology"/>
<keyword evidence="9" id="KW-1185">Reference proteome</keyword>
<organism evidence="8 9">
    <name type="scientific">Phenylobacterium haematophilum</name>
    <dbReference type="NCBI Taxonomy" id="98513"/>
    <lineage>
        <taxon>Bacteria</taxon>
        <taxon>Pseudomonadati</taxon>
        <taxon>Pseudomonadota</taxon>
        <taxon>Alphaproteobacteria</taxon>
        <taxon>Caulobacterales</taxon>
        <taxon>Caulobacteraceae</taxon>
        <taxon>Phenylobacterium</taxon>
    </lineage>
</organism>
<dbReference type="InterPro" id="IPR012336">
    <property type="entry name" value="Thioredoxin-like_fold"/>
</dbReference>
<dbReference type="InterPro" id="IPR013766">
    <property type="entry name" value="Thioredoxin_domain"/>
</dbReference>
<reference evidence="8 9" key="1">
    <citation type="submission" date="2020-08" db="EMBL/GenBank/DDBJ databases">
        <title>Genomic Encyclopedia of Type Strains, Phase IV (KMG-IV): sequencing the most valuable type-strain genomes for metagenomic binning, comparative biology and taxonomic classification.</title>
        <authorList>
            <person name="Goeker M."/>
        </authorList>
    </citation>
    <scope>NUCLEOTIDE SEQUENCE [LARGE SCALE GENOMIC DNA]</scope>
    <source>
        <strain evidence="8 9">DSM 21793</strain>
    </source>
</reference>
<keyword evidence="8" id="KW-0413">Isomerase</keyword>
<keyword evidence="6" id="KW-0676">Redox-active center</keyword>
<dbReference type="PROSITE" id="PS51352">
    <property type="entry name" value="THIOREDOXIN_2"/>
    <property type="match status" value="1"/>
</dbReference>
<comment type="similarity">
    <text evidence="2">Belongs to the thioredoxin family. DsbA subfamily.</text>
</comment>
<dbReference type="AlphaFoldDB" id="A0A839ZWK1"/>
<dbReference type="GO" id="GO:0016853">
    <property type="term" value="F:isomerase activity"/>
    <property type="evidence" value="ECO:0007669"/>
    <property type="project" value="UniProtKB-KW"/>
</dbReference>
<evidence type="ECO:0000313" key="8">
    <source>
        <dbReference type="EMBL" id="MBB3889557.1"/>
    </source>
</evidence>
<keyword evidence="5" id="KW-1015">Disulfide bond</keyword>
<keyword evidence="4" id="KW-0560">Oxidoreductase</keyword>
<accession>A0A839ZWK1</accession>
<evidence type="ECO:0000313" key="9">
    <source>
        <dbReference type="Proteomes" id="UP000530564"/>
    </source>
</evidence>
<evidence type="ECO:0000256" key="3">
    <source>
        <dbReference type="ARBA" id="ARBA00022729"/>
    </source>
</evidence>
<dbReference type="Proteomes" id="UP000530564">
    <property type="component" value="Unassembled WGS sequence"/>
</dbReference>
<dbReference type="Pfam" id="PF13462">
    <property type="entry name" value="Thioredoxin_4"/>
    <property type="match status" value="1"/>
</dbReference>
<dbReference type="SUPFAM" id="SSF52833">
    <property type="entry name" value="Thioredoxin-like"/>
    <property type="match status" value="1"/>
</dbReference>
<comment type="function">
    <text evidence="1">May be required for disulfide bond formation in some proteins.</text>
</comment>
<evidence type="ECO:0000256" key="1">
    <source>
        <dbReference type="ARBA" id="ARBA00003565"/>
    </source>
</evidence>
<dbReference type="GO" id="GO:0016491">
    <property type="term" value="F:oxidoreductase activity"/>
    <property type="evidence" value="ECO:0007669"/>
    <property type="project" value="UniProtKB-KW"/>
</dbReference>
<feature type="domain" description="Thioredoxin" evidence="7">
    <location>
        <begin position="35"/>
        <end position="220"/>
    </location>
</feature>
<evidence type="ECO:0000259" key="7">
    <source>
        <dbReference type="PROSITE" id="PS51352"/>
    </source>
</evidence>
<sequence>MKRLFDSLVDWADAHPKRVLAIAVAVGLAITFVLQSRPPPALPLTLTPVVADVLGDPGTPRVGPADADVVVVLYTDYRCPICRRTDPALERLVARDPKVRVHYKDWPILGEQSMLGARAALAAERQGKYFAMHRALMADNAPLNAAEVRRIAAEAGLDPARLEADLVQYDKEIDRQLAAHANQAFALGLKGTPAYLVGPYLIQGGLDDADLDAAVARARKAGSPKPQPE</sequence>
<dbReference type="CDD" id="cd03023">
    <property type="entry name" value="DsbA_Com1_like"/>
    <property type="match status" value="1"/>
</dbReference>
<dbReference type="Gene3D" id="3.40.30.10">
    <property type="entry name" value="Glutaredoxin"/>
    <property type="match status" value="1"/>
</dbReference>
<evidence type="ECO:0000256" key="2">
    <source>
        <dbReference type="ARBA" id="ARBA00005791"/>
    </source>
</evidence>
<dbReference type="InterPro" id="IPR036249">
    <property type="entry name" value="Thioredoxin-like_sf"/>
</dbReference>
<dbReference type="PANTHER" id="PTHR13887">
    <property type="entry name" value="GLUTATHIONE S-TRANSFERASE KAPPA"/>
    <property type="match status" value="1"/>
</dbReference>
<comment type="caution">
    <text evidence="8">The sequence shown here is derived from an EMBL/GenBank/DDBJ whole genome shotgun (WGS) entry which is preliminary data.</text>
</comment>
<dbReference type="RefSeq" id="WP_183769564.1">
    <property type="nucleotide sequence ID" value="NZ_JACIDK010000001.1"/>
</dbReference>
<keyword evidence="3" id="KW-0732">Signal</keyword>
<protein>
    <submittedName>
        <fullName evidence="8">Protein-disulfide isomerase</fullName>
    </submittedName>
</protein>
<evidence type="ECO:0000256" key="6">
    <source>
        <dbReference type="ARBA" id="ARBA00023284"/>
    </source>
</evidence>
<evidence type="ECO:0000256" key="5">
    <source>
        <dbReference type="ARBA" id="ARBA00023157"/>
    </source>
</evidence>
<dbReference type="PANTHER" id="PTHR13887:SF14">
    <property type="entry name" value="DISULFIDE BOND FORMATION PROTEIN D"/>
    <property type="match status" value="1"/>
</dbReference>
<name>A0A839ZWK1_9CAUL</name>
<evidence type="ECO:0000256" key="4">
    <source>
        <dbReference type="ARBA" id="ARBA00023002"/>
    </source>
</evidence>
<dbReference type="EMBL" id="JACIDK010000001">
    <property type="protein sequence ID" value="MBB3889557.1"/>
    <property type="molecule type" value="Genomic_DNA"/>
</dbReference>